<dbReference type="Proteomes" id="UP000076858">
    <property type="component" value="Unassembled WGS sequence"/>
</dbReference>
<dbReference type="EMBL" id="LRGB01000687">
    <property type="protein sequence ID" value="KZS16852.1"/>
    <property type="molecule type" value="Genomic_DNA"/>
</dbReference>
<accession>A0A162CKB6</accession>
<gene>
    <name evidence="1" type="ORF">APZ42_017469</name>
</gene>
<dbReference type="AlphaFoldDB" id="A0A162CKB6"/>
<protein>
    <submittedName>
        <fullName evidence="1">Uncharacterized protein</fullName>
    </submittedName>
</protein>
<proteinExistence type="predicted"/>
<name>A0A162CKB6_9CRUS</name>
<comment type="caution">
    <text evidence="1">The sequence shown here is derived from an EMBL/GenBank/DDBJ whole genome shotgun (WGS) entry which is preliminary data.</text>
</comment>
<organism evidence="1 2">
    <name type="scientific">Daphnia magna</name>
    <dbReference type="NCBI Taxonomy" id="35525"/>
    <lineage>
        <taxon>Eukaryota</taxon>
        <taxon>Metazoa</taxon>
        <taxon>Ecdysozoa</taxon>
        <taxon>Arthropoda</taxon>
        <taxon>Crustacea</taxon>
        <taxon>Branchiopoda</taxon>
        <taxon>Diplostraca</taxon>
        <taxon>Cladocera</taxon>
        <taxon>Anomopoda</taxon>
        <taxon>Daphniidae</taxon>
        <taxon>Daphnia</taxon>
    </lineage>
</organism>
<keyword evidence="2" id="KW-1185">Reference proteome</keyword>
<evidence type="ECO:0000313" key="1">
    <source>
        <dbReference type="EMBL" id="KZS16852.1"/>
    </source>
</evidence>
<evidence type="ECO:0000313" key="2">
    <source>
        <dbReference type="Proteomes" id="UP000076858"/>
    </source>
</evidence>
<sequence length="80" mass="9078">MTIYKKIFKLIICLHRGKKTNEFNLKINNLTTSRSCLLLENVTSINTHAKTPLCDGDESKHCRQIYGQVKCGKRVPASNV</sequence>
<reference evidence="1 2" key="1">
    <citation type="submission" date="2016-03" db="EMBL/GenBank/DDBJ databases">
        <title>EvidentialGene: Evidence-directed Construction of Genes on Genomes.</title>
        <authorList>
            <person name="Gilbert D.G."/>
            <person name="Choi J.-H."/>
            <person name="Mockaitis K."/>
            <person name="Colbourne J."/>
            <person name="Pfrender M."/>
        </authorList>
    </citation>
    <scope>NUCLEOTIDE SEQUENCE [LARGE SCALE GENOMIC DNA]</scope>
    <source>
        <strain evidence="1 2">Xinb3</strain>
        <tissue evidence="1">Complete organism</tissue>
    </source>
</reference>